<dbReference type="VEuPathDB" id="FungiDB:JI435_402610"/>
<keyword evidence="2" id="KW-1185">Reference proteome</keyword>
<dbReference type="Proteomes" id="UP000663193">
    <property type="component" value="Chromosome 2"/>
</dbReference>
<dbReference type="AlphaFoldDB" id="A0A7U2ET04"/>
<gene>
    <name evidence="1" type="ORF">JI435_402610</name>
</gene>
<proteinExistence type="predicted"/>
<accession>A0A7U2ET04</accession>
<dbReference type="EMBL" id="CP069024">
    <property type="protein sequence ID" value="QRC92516.1"/>
    <property type="molecule type" value="Genomic_DNA"/>
</dbReference>
<protein>
    <submittedName>
        <fullName evidence="1">Uncharacterized protein</fullName>
    </submittedName>
</protein>
<reference evidence="2" key="1">
    <citation type="journal article" date="2021" name="BMC Genomics">
        <title>Chromosome-level genome assembly and manually-curated proteome of model necrotroph Parastagonospora nodorum Sn15 reveals a genome-wide trove of candidate effector homologs, and redundancy of virulence-related functions within an accessory chromosome.</title>
        <authorList>
            <person name="Bertazzoni S."/>
            <person name="Jones D.A.B."/>
            <person name="Phan H.T."/>
            <person name="Tan K.-C."/>
            <person name="Hane J.K."/>
        </authorList>
    </citation>
    <scope>NUCLEOTIDE SEQUENCE [LARGE SCALE GENOMIC DNA]</scope>
    <source>
        <strain evidence="2">SN15 / ATCC MYA-4574 / FGSC 10173)</strain>
    </source>
</reference>
<evidence type="ECO:0000313" key="1">
    <source>
        <dbReference type="EMBL" id="QRC92516.1"/>
    </source>
</evidence>
<name>A0A7U2ET04_PHANO</name>
<evidence type="ECO:0000313" key="2">
    <source>
        <dbReference type="Proteomes" id="UP000663193"/>
    </source>
</evidence>
<sequence length="61" mass="6751">MALSRDTRHHPHFQRPPFVFRPGLHAHFSITTLPSKLLETHRIGPLARGDVAMSAASPTAI</sequence>
<organism evidence="1 2">
    <name type="scientific">Phaeosphaeria nodorum (strain SN15 / ATCC MYA-4574 / FGSC 10173)</name>
    <name type="common">Glume blotch fungus</name>
    <name type="synonym">Parastagonospora nodorum</name>
    <dbReference type="NCBI Taxonomy" id="321614"/>
    <lineage>
        <taxon>Eukaryota</taxon>
        <taxon>Fungi</taxon>
        <taxon>Dikarya</taxon>
        <taxon>Ascomycota</taxon>
        <taxon>Pezizomycotina</taxon>
        <taxon>Dothideomycetes</taxon>
        <taxon>Pleosporomycetidae</taxon>
        <taxon>Pleosporales</taxon>
        <taxon>Pleosporineae</taxon>
        <taxon>Phaeosphaeriaceae</taxon>
        <taxon>Parastagonospora</taxon>
    </lineage>
</organism>